<comment type="similarity">
    <text evidence="2">Belongs to the binding-protein-dependent transport system permease family. CysTW subfamily.</text>
</comment>
<feature type="non-terminal residue" evidence="9">
    <location>
        <position position="114"/>
    </location>
</feature>
<sequence>MSDKVQKSLIAGLRARYTKLFSRNWVIPAFLVVWVILVIVPLLIMVAHSFFEMKQYRVVYDGSFKTWESLIDSGRWIAGLRTLRIVLVMTVIEFLIAFPFALWLAKVCKSKTTK</sequence>
<accession>A0A382U8W7</accession>
<comment type="subcellular location">
    <subcellularLocation>
        <location evidence="1">Cell membrane</location>
        <topology evidence="1">Multi-pass membrane protein</topology>
    </subcellularLocation>
</comment>
<name>A0A382U8W7_9ZZZZ</name>
<keyword evidence="7 8" id="KW-0472">Membrane</keyword>
<feature type="transmembrane region" description="Helical" evidence="8">
    <location>
        <begin position="85"/>
        <end position="105"/>
    </location>
</feature>
<evidence type="ECO:0000256" key="5">
    <source>
        <dbReference type="ARBA" id="ARBA00022692"/>
    </source>
</evidence>
<organism evidence="9">
    <name type="scientific">marine metagenome</name>
    <dbReference type="NCBI Taxonomy" id="408172"/>
    <lineage>
        <taxon>unclassified sequences</taxon>
        <taxon>metagenomes</taxon>
        <taxon>ecological metagenomes</taxon>
    </lineage>
</organism>
<evidence type="ECO:0008006" key="10">
    <source>
        <dbReference type="Google" id="ProtNLM"/>
    </source>
</evidence>
<evidence type="ECO:0000256" key="3">
    <source>
        <dbReference type="ARBA" id="ARBA00022448"/>
    </source>
</evidence>
<evidence type="ECO:0000256" key="8">
    <source>
        <dbReference type="SAM" id="Phobius"/>
    </source>
</evidence>
<evidence type="ECO:0000256" key="6">
    <source>
        <dbReference type="ARBA" id="ARBA00022989"/>
    </source>
</evidence>
<dbReference type="SUPFAM" id="SSF161098">
    <property type="entry name" value="MetI-like"/>
    <property type="match status" value="1"/>
</dbReference>
<dbReference type="InterPro" id="IPR035906">
    <property type="entry name" value="MetI-like_sf"/>
</dbReference>
<evidence type="ECO:0000313" key="9">
    <source>
        <dbReference type="EMBL" id="SVD30305.1"/>
    </source>
</evidence>
<dbReference type="PANTHER" id="PTHR42929:SF1">
    <property type="entry name" value="INNER MEMBRANE ABC TRANSPORTER PERMEASE PROTEIN YDCU-RELATED"/>
    <property type="match status" value="1"/>
</dbReference>
<dbReference type="Gene3D" id="1.10.3720.10">
    <property type="entry name" value="MetI-like"/>
    <property type="match status" value="1"/>
</dbReference>
<feature type="transmembrane region" description="Helical" evidence="8">
    <location>
        <begin position="25"/>
        <end position="47"/>
    </location>
</feature>
<dbReference type="EMBL" id="UINC01142145">
    <property type="protein sequence ID" value="SVD30305.1"/>
    <property type="molecule type" value="Genomic_DNA"/>
</dbReference>
<dbReference type="PANTHER" id="PTHR42929">
    <property type="entry name" value="INNER MEMBRANE ABC TRANSPORTER PERMEASE PROTEIN YDCU-RELATED-RELATED"/>
    <property type="match status" value="1"/>
</dbReference>
<evidence type="ECO:0000256" key="7">
    <source>
        <dbReference type="ARBA" id="ARBA00023136"/>
    </source>
</evidence>
<proteinExistence type="inferred from homology"/>
<evidence type="ECO:0000256" key="1">
    <source>
        <dbReference type="ARBA" id="ARBA00004651"/>
    </source>
</evidence>
<keyword evidence="4" id="KW-1003">Cell membrane</keyword>
<dbReference type="GO" id="GO:0005886">
    <property type="term" value="C:plasma membrane"/>
    <property type="evidence" value="ECO:0007669"/>
    <property type="project" value="UniProtKB-SubCell"/>
</dbReference>
<keyword evidence="6 8" id="KW-1133">Transmembrane helix</keyword>
<reference evidence="9" key="1">
    <citation type="submission" date="2018-05" db="EMBL/GenBank/DDBJ databases">
        <authorList>
            <person name="Lanie J.A."/>
            <person name="Ng W.-L."/>
            <person name="Kazmierczak K.M."/>
            <person name="Andrzejewski T.M."/>
            <person name="Davidsen T.M."/>
            <person name="Wayne K.J."/>
            <person name="Tettelin H."/>
            <person name="Glass J.I."/>
            <person name="Rusch D."/>
            <person name="Podicherti R."/>
            <person name="Tsui H.-C.T."/>
            <person name="Winkler M.E."/>
        </authorList>
    </citation>
    <scope>NUCLEOTIDE SEQUENCE</scope>
</reference>
<keyword evidence="3" id="KW-0813">Transport</keyword>
<protein>
    <recommendedName>
        <fullName evidence="10">ABC transmembrane type-1 domain-containing protein</fullName>
    </recommendedName>
</protein>
<gene>
    <name evidence="9" type="ORF">METZ01_LOCUS383159</name>
</gene>
<evidence type="ECO:0000256" key="2">
    <source>
        <dbReference type="ARBA" id="ARBA00007069"/>
    </source>
</evidence>
<dbReference type="AlphaFoldDB" id="A0A382U8W7"/>
<keyword evidence="5 8" id="KW-0812">Transmembrane</keyword>
<evidence type="ECO:0000256" key="4">
    <source>
        <dbReference type="ARBA" id="ARBA00022475"/>
    </source>
</evidence>